<dbReference type="CDD" id="cd02440">
    <property type="entry name" value="AdoMet_MTases"/>
    <property type="match status" value="1"/>
</dbReference>
<dbReference type="NCBIfam" id="TIGR00536">
    <property type="entry name" value="hemK_fam"/>
    <property type="match status" value="1"/>
</dbReference>
<feature type="domain" description="Methyltransferase small" evidence="6">
    <location>
        <begin position="431"/>
        <end position="526"/>
    </location>
</feature>
<evidence type="ECO:0000256" key="4">
    <source>
        <dbReference type="HAMAP-Rule" id="MF_02126"/>
    </source>
</evidence>
<dbReference type="EC" id="2.1.1.297" evidence="4"/>
<feature type="transmembrane region" description="Helical" evidence="5">
    <location>
        <begin position="110"/>
        <end position="134"/>
    </location>
</feature>
<feature type="transmembrane region" description="Helical" evidence="5">
    <location>
        <begin position="154"/>
        <end position="179"/>
    </location>
</feature>
<sequence length="610" mass="67869">MKKKTNYTYIGGQAVIQGVMMRGKRGMATVVRNDKGELCMEAKRITPPEERKKWTRVVFLRGVVNFFVSFVDGMQALLRSSEVAITDEEEAPPKINKWVAEKWKVSASSILTFFSMLIGVCIALGLFLFLPMYFTGLIASVSNGAIADVRGLPGLYYNLIEGGFRFVIFIGYILFTLLFKSLRETYRYHGAEHKTINCYETGMPLTVENVRKCSRMHDRCGTTFIFFVLIVSILLFAFVSWAIGGIDTGSGALDFFLNFLIKLALLPVIAGVSYEILKLLARTQSPLVLPLKAPGYLLQKLTTKEPDDGMIECAVLAFEKVLDMDADPDSPEKIFITETKLSRLKEMMTEVFEKHGIDSSDAEWILSLTLNIPRSGLSEERIVTRAECEKIVALFEERLTGRPLWYIIGNTEFYGYPIEVDERVLIPRPETEILVQQAVSAVQEGNTVLDLCTGSGAIAVAIACEAAKDKNISVVAADISDGALEVARNNVRRNKANVVVVKSDLFENIQGKFNIITANPPYIRSAEIGTLQREVRDFEPRVALDGGEDGLDFYRRIAAGVGEHIARGGMLILECGEDQAQDILKIFSSCDYAMVVKDLAGKERIVKIVF</sequence>
<comment type="caution">
    <text evidence="8">The sequence shown here is derived from an EMBL/GenBank/DDBJ whole genome shotgun (WGS) entry which is preliminary data.</text>
</comment>
<dbReference type="SUPFAM" id="SSF53335">
    <property type="entry name" value="S-adenosyl-L-methionine-dependent methyltransferases"/>
    <property type="match status" value="1"/>
</dbReference>
<dbReference type="InterPro" id="IPR040758">
    <property type="entry name" value="PrmC_N"/>
</dbReference>
<evidence type="ECO:0000259" key="6">
    <source>
        <dbReference type="Pfam" id="PF05175"/>
    </source>
</evidence>
<comment type="catalytic activity">
    <reaction evidence="4">
        <text>L-glutaminyl-[peptide chain release factor] + S-adenosyl-L-methionine = N(5)-methyl-L-glutaminyl-[peptide chain release factor] + S-adenosyl-L-homocysteine + H(+)</text>
        <dbReference type="Rhea" id="RHEA:42896"/>
        <dbReference type="Rhea" id="RHEA-COMP:10271"/>
        <dbReference type="Rhea" id="RHEA-COMP:10272"/>
        <dbReference type="ChEBI" id="CHEBI:15378"/>
        <dbReference type="ChEBI" id="CHEBI:30011"/>
        <dbReference type="ChEBI" id="CHEBI:57856"/>
        <dbReference type="ChEBI" id="CHEBI:59789"/>
        <dbReference type="ChEBI" id="CHEBI:61891"/>
        <dbReference type="EC" id="2.1.1.297"/>
    </reaction>
</comment>
<keyword evidence="5" id="KW-1133">Transmembrane helix</keyword>
<evidence type="ECO:0000259" key="7">
    <source>
        <dbReference type="Pfam" id="PF17827"/>
    </source>
</evidence>
<reference evidence="8" key="2">
    <citation type="submission" date="2021-04" db="EMBL/GenBank/DDBJ databases">
        <authorList>
            <person name="Gilroy R."/>
        </authorList>
    </citation>
    <scope>NUCLEOTIDE SEQUENCE</scope>
    <source>
        <strain evidence="8">ChiW7-2402</strain>
    </source>
</reference>
<protein>
    <recommendedName>
        <fullName evidence="4">Release factor glutamine methyltransferase</fullName>
        <shortName evidence="4">RF MTase</shortName>
        <ecNumber evidence="4">2.1.1.297</ecNumber>
    </recommendedName>
    <alternativeName>
        <fullName evidence="4">N5-glutamine methyltransferase PrmC</fullName>
    </alternativeName>
    <alternativeName>
        <fullName evidence="4">Protein-(glutamine-N5) MTase PrmC</fullName>
    </alternativeName>
    <alternativeName>
        <fullName evidence="4">Protein-glutamine N-methyltransferase PrmC</fullName>
    </alternativeName>
</protein>
<evidence type="ECO:0000256" key="2">
    <source>
        <dbReference type="ARBA" id="ARBA00022679"/>
    </source>
</evidence>
<feature type="transmembrane region" description="Helical" evidence="5">
    <location>
        <begin position="255"/>
        <end position="277"/>
    </location>
</feature>
<dbReference type="Proteomes" id="UP000824102">
    <property type="component" value="Unassembled WGS sequence"/>
</dbReference>
<dbReference type="PANTHER" id="PTHR42867:SF1">
    <property type="entry name" value="MEMBRANE PROTEIN-RELATED"/>
    <property type="match status" value="1"/>
</dbReference>
<evidence type="ECO:0000313" key="9">
    <source>
        <dbReference type="Proteomes" id="UP000824102"/>
    </source>
</evidence>
<dbReference type="InterPro" id="IPR004556">
    <property type="entry name" value="HemK-like"/>
</dbReference>
<dbReference type="InterPro" id="IPR007848">
    <property type="entry name" value="Small_mtfrase_dom"/>
</dbReference>
<feature type="binding site" evidence="4">
    <location>
        <position position="478"/>
    </location>
    <ligand>
        <name>S-adenosyl-L-methionine</name>
        <dbReference type="ChEBI" id="CHEBI:59789"/>
    </ligand>
</feature>
<dbReference type="InterPro" id="IPR010787">
    <property type="entry name" value="DUF1385"/>
</dbReference>
<dbReference type="Gene3D" id="1.10.8.10">
    <property type="entry name" value="DNA helicase RuvA subunit, C-terminal domain"/>
    <property type="match status" value="1"/>
</dbReference>
<dbReference type="InterPro" id="IPR019874">
    <property type="entry name" value="RF_methyltr_PrmC"/>
</dbReference>
<dbReference type="Pfam" id="PF17827">
    <property type="entry name" value="PrmC_N"/>
    <property type="match status" value="1"/>
</dbReference>
<accession>A0A9D2G519</accession>
<comment type="caution">
    <text evidence="4">Lacks conserved residue(s) required for the propagation of feature annotation.</text>
</comment>
<dbReference type="EMBL" id="DXBB01000050">
    <property type="protein sequence ID" value="HIZ72557.1"/>
    <property type="molecule type" value="Genomic_DNA"/>
</dbReference>
<feature type="binding site" evidence="4">
    <location>
        <begin position="519"/>
        <end position="522"/>
    </location>
    <ligand>
        <name>substrate</name>
    </ligand>
</feature>
<keyword evidence="5" id="KW-0472">Membrane</keyword>
<evidence type="ECO:0000313" key="8">
    <source>
        <dbReference type="EMBL" id="HIZ72557.1"/>
    </source>
</evidence>
<dbReference type="Gene3D" id="3.40.50.150">
    <property type="entry name" value="Vaccinia Virus protein VP39"/>
    <property type="match status" value="1"/>
</dbReference>
<keyword evidence="5" id="KW-0812">Transmembrane</keyword>
<gene>
    <name evidence="4 8" type="primary">prmC</name>
    <name evidence="8" type="ORF">H9964_03125</name>
</gene>
<dbReference type="Pfam" id="PF05175">
    <property type="entry name" value="MTS"/>
    <property type="match status" value="1"/>
</dbReference>
<dbReference type="GO" id="GO:0032259">
    <property type="term" value="P:methylation"/>
    <property type="evidence" value="ECO:0007669"/>
    <property type="project" value="UniProtKB-KW"/>
</dbReference>
<feature type="transmembrane region" description="Helical" evidence="5">
    <location>
        <begin position="224"/>
        <end position="243"/>
    </location>
</feature>
<feature type="domain" description="Release factor glutamine methyltransferase N-terminal" evidence="7">
    <location>
        <begin position="349"/>
        <end position="409"/>
    </location>
</feature>
<dbReference type="InterPro" id="IPR029063">
    <property type="entry name" value="SAM-dependent_MTases_sf"/>
</dbReference>
<dbReference type="AlphaFoldDB" id="A0A9D2G519"/>
<keyword evidence="2 4" id="KW-0808">Transferase</keyword>
<dbReference type="NCBIfam" id="TIGR03534">
    <property type="entry name" value="RF_mod_PrmC"/>
    <property type="match status" value="1"/>
</dbReference>
<keyword evidence="1 4" id="KW-0489">Methyltransferase</keyword>
<dbReference type="GO" id="GO:0102559">
    <property type="term" value="F:peptide chain release factor N(5)-glutamine methyltransferase activity"/>
    <property type="evidence" value="ECO:0007669"/>
    <property type="project" value="UniProtKB-EC"/>
</dbReference>
<keyword evidence="3 4" id="KW-0949">S-adenosyl-L-methionine</keyword>
<dbReference type="HAMAP" id="MF_02126">
    <property type="entry name" value="RF_methyltr_PrmC"/>
    <property type="match status" value="1"/>
</dbReference>
<dbReference type="PANTHER" id="PTHR42867">
    <property type="entry name" value="MEMBRANE PROTEIN-RELATED"/>
    <property type="match status" value="1"/>
</dbReference>
<name>A0A9D2G519_9FIRM</name>
<dbReference type="Pfam" id="PF07136">
    <property type="entry name" value="DUF1385"/>
    <property type="match status" value="1"/>
</dbReference>
<evidence type="ECO:0000256" key="3">
    <source>
        <dbReference type="ARBA" id="ARBA00022691"/>
    </source>
</evidence>
<organism evidence="8 9">
    <name type="scientific">Candidatus Gallimonas intestinavium</name>
    <dbReference type="NCBI Taxonomy" id="2838603"/>
    <lineage>
        <taxon>Bacteria</taxon>
        <taxon>Bacillati</taxon>
        <taxon>Bacillota</taxon>
        <taxon>Clostridia</taxon>
        <taxon>Candidatus Gallimonas</taxon>
    </lineage>
</organism>
<comment type="function">
    <text evidence="4">Methylates the class 1 translation termination release factors RF1/PrfA and RF2/PrfB on the glutamine residue of the universally conserved GGQ motif.</text>
</comment>
<comment type="similarity">
    <text evidence="4">Belongs to the protein N5-glutamine methyltransferase family. PrmC subfamily.</text>
</comment>
<feature type="binding site" evidence="4">
    <location>
        <position position="519"/>
    </location>
    <ligand>
        <name>S-adenosyl-L-methionine</name>
        <dbReference type="ChEBI" id="CHEBI:59789"/>
    </ligand>
</feature>
<proteinExistence type="inferred from homology"/>
<evidence type="ECO:0000256" key="5">
    <source>
        <dbReference type="SAM" id="Phobius"/>
    </source>
</evidence>
<evidence type="ECO:0000256" key="1">
    <source>
        <dbReference type="ARBA" id="ARBA00022603"/>
    </source>
</evidence>
<reference evidence="8" key="1">
    <citation type="journal article" date="2021" name="PeerJ">
        <title>Extensive microbial diversity within the chicken gut microbiome revealed by metagenomics and culture.</title>
        <authorList>
            <person name="Gilroy R."/>
            <person name="Ravi A."/>
            <person name="Getino M."/>
            <person name="Pursley I."/>
            <person name="Horton D.L."/>
            <person name="Alikhan N.F."/>
            <person name="Baker D."/>
            <person name="Gharbi K."/>
            <person name="Hall N."/>
            <person name="Watson M."/>
            <person name="Adriaenssens E.M."/>
            <person name="Foster-Nyarko E."/>
            <person name="Jarju S."/>
            <person name="Secka A."/>
            <person name="Antonio M."/>
            <person name="Oren A."/>
            <person name="Chaudhuri R.R."/>
            <person name="La Ragione R."/>
            <person name="Hildebrand F."/>
            <person name="Pallen M.J."/>
        </authorList>
    </citation>
    <scope>NUCLEOTIDE SEQUENCE</scope>
    <source>
        <strain evidence="8">ChiW7-2402</strain>
    </source>
</reference>